<keyword evidence="2" id="KW-0479">Metal-binding</keyword>
<reference evidence="6 7" key="1">
    <citation type="submission" date="2024-05" db="EMBL/GenBank/DDBJ databases">
        <authorList>
            <person name="Jiang F."/>
        </authorList>
    </citation>
    <scope>NUCLEOTIDE SEQUENCE [LARGE SCALE GENOMIC DNA]</scope>
    <source>
        <strain evidence="6 7">LZ166</strain>
    </source>
</reference>
<evidence type="ECO:0000256" key="2">
    <source>
        <dbReference type="ARBA" id="ARBA00022723"/>
    </source>
</evidence>
<evidence type="ECO:0000313" key="7">
    <source>
        <dbReference type="Proteomes" id="UP001556692"/>
    </source>
</evidence>
<evidence type="ECO:0000313" key="6">
    <source>
        <dbReference type="EMBL" id="MEX0405290.1"/>
    </source>
</evidence>
<comment type="caution">
    <text evidence="6">The sequence shown here is derived from an EMBL/GenBank/DDBJ whole genome shotgun (WGS) entry which is preliminary data.</text>
</comment>
<evidence type="ECO:0000256" key="4">
    <source>
        <dbReference type="ARBA" id="ARBA00023014"/>
    </source>
</evidence>
<keyword evidence="7" id="KW-1185">Reference proteome</keyword>
<keyword evidence="1" id="KW-0001">2Fe-2S</keyword>
<gene>
    <name evidence="6" type="ORF">ABGN05_06400</name>
</gene>
<dbReference type="SUPFAM" id="SSF50022">
    <property type="entry name" value="ISP domain"/>
    <property type="match status" value="1"/>
</dbReference>
<sequence>MIGATSETLICALADIPDDEGLRVDLNGFPPLAVWRVGEQAYVTDDTCTHGQASLTADGMQNEFVIECGLHQGEFDIRDGSVRSPPCSKPLRVYATRVVDDQVYAVLQEEQG</sequence>
<evidence type="ECO:0000256" key="1">
    <source>
        <dbReference type="ARBA" id="ARBA00022714"/>
    </source>
</evidence>
<protein>
    <submittedName>
        <fullName evidence="6">Non-heme iron oxygenase ferredoxin subunit</fullName>
    </submittedName>
</protein>
<accession>A0ABV3SI41</accession>
<dbReference type="InterPro" id="IPR017941">
    <property type="entry name" value="Rieske_2Fe-2S"/>
</dbReference>
<dbReference type="EMBL" id="JBDPGJ010000002">
    <property type="protein sequence ID" value="MEX0405290.1"/>
    <property type="molecule type" value="Genomic_DNA"/>
</dbReference>
<dbReference type="Gene3D" id="2.102.10.10">
    <property type="entry name" value="Rieske [2Fe-2S] iron-sulphur domain"/>
    <property type="match status" value="1"/>
</dbReference>
<dbReference type="InterPro" id="IPR036922">
    <property type="entry name" value="Rieske_2Fe-2S_sf"/>
</dbReference>
<proteinExistence type="predicted"/>
<evidence type="ECO:0000256" key="3">
    <source>
        <dbReference type="ARBA" id="ARBA00023004"/>
    </source>
</evidence>
<keyword evidence="4" id="KW-0411">Iron-sulfur</keyword>
<dbReference type="PROSITE" id="PS51296">
    <property type="entry name" value="RIESKE"/>
    <property type="match status" value="1"/>
</dbReference>
<dbReference type="CDD" id="cd03528">
    <property type="entry name" value="Rieske_RO_ferredoxin"/>
    <property type="match status" value="1"/>
</dbReference>
<dbReference type="Proteomes" id="UP001556692">
    <property type="component" value="Unassembled WGS sequence"/>
</dbReference>
<name>A0ABV3SI41_9HYPH</name>
<keyword evidence="3" id="KW-0408">Iron</keyword>
<dbReference type="Pfam" id="PF00355">
    <property type="entry name" value="Rieske"/>
    <property type="match status" value="1"/>
</dbReference>
<organism evidence="6 7">
    <name type="scientific">Aquibium pacificus</name>
    <dbReference type="NCBI Taxonomy" id="3153579"/>
    <lineage>
        <taxon>Bacteria</taxon>
        <taxon>Pseudomonadati</taxon>
        <taxon>Pseudomonadota</taxon>
        <taxon>Alphaproteobacteria</taxon>
        <taxon>Hyphomicrobiales</taxon>
        <taxon>Phyllobacteriaceae</taxon>
        <taxon>Aquibium</taxon>
    </lineage>
</organism>
<dbReference type="RefSeq" id="WP_367953192.1">
    <property type="nucleotide sequence ID" value="NZ_JBDPGJ010000002.1"/>
</dbReference>
<evidence type="ECO:0000259" key="5">
    <source>
        <dbReference type="PROSITE" id="PS51296"/>
    </source>
</evidence>
<feature type="domain" description="Rieske" evidence="5">
    <location>
        <begin position="8"/>
        <end position="105"/>
    </location>
</feature>